<comment type="caution">
    <text evidence="3">The sequence shown here is derived from an EMBL/GenBank/DDBJ whole genome shotgun (WGS) entry which is preliminary data.</text>
</comment>
<name>A0ABT1CIJ3_9PROT</name>
<feature type="region of interest" description="Disordered" evidence="1">
    <location>
        <begin position="114"/>
        <end position="167"/>
    </location>
</feature>
<dbReference type="Proteomes" id="UP001523401">
    <property type="component" value="Unassembled WGS sequence"/>
</dbReference>
<protein>
    <recommendedName>
        <fullName evidence="5">Type IV pilus biogenesis protein PilP</fullName>
    </recommendedName>
</protein>
<sequence>MRRHASFSLLMTWLCIGSAICAMPYACADDMTSWQQQSLARPLFSPSRRPALSKAALSGTPRLSAIIDHNGHGSAIFMIPGRERGLIVPVGGTVGTWHLKAIAGNSVTIIENGRDRIVRPDRDRHASQSVSSSPTGNNLAPTDSSGFAPPASSDPAPFDNAPSGMPQ</sequence>
<evidence type="ECO:0000313" key="3">
    <source>
        <dbReference type="EMBL" id="MCO6160566.1"/>
    </source>
</evidence>
<feature type="compositionally biased region" description="Polar residues" evidence="1">
    <location>
        <begin position="127"/>
        <end position="142"/>
    </location>
</feature>
<feature type="signal peptide" evidence="2">
    <location>
        <begin position="1"/>
        <end position="28"/>
    </location>
</feature>
<keyword evidence="2" id="KW-0732">Signal</keyword>
<evidence type="ECO:0000256" key="1">
    <source>
        <dbReference type="SAM" id="MobiDB-lite"/>
    </source>
</evidence>
<organism evidence="3 4">
    <name type="scientific">Asaia lannensis NBRC 102526</name>
    <dbReference type="NCBI Taxonomy" id="1307926"/>
    <lineage>
        <taxon>Bacteria</taxon>
        <taxon>Pseudomonadati</taxon>
        <taxon>Pseudomonadota</taxon>
        <taxon>Alphaproteobacteria</taxon>
        <taxon>Acetobacterales</taxon>
        <taxon>Acetobacteraceae</taxon>
        <taxon>Asaia</taxon>
    </lineage>
</organism>
<feature type="compositionally biased region" description="Basic and acidic residues" evidence="1">
    <location>
        <begin position="114"/>
        <end position="126"/>
    </location>
</feature>
<dbReference type="EMBL" id="JAMXQU010000008">
    <property type="protein sequence ID" value="MCO6160566.1"/>
    <property type="molecule type" value="Genomic_DNA"/>
</dbReference>
<evidence type="ECO:0000313" key="4">
    <source>
        <dbReference type="Proteomes" id="UP001523401"/>
    </source>
</evidence>
<evidence type="ECO:0000256" key="2">
    <source>
        <dbReference type="SAM" id="SignalP"/>
    </source>
</evidence>
<feature type="compositionally biased region" description="Low complexity" evidence="1">
    <location>
        <begin position="143"/>
        <end position="167"/>
    </location>
</feature>
<gene>
    <name evidence="3" type="ORF">NF685_11050</name>
</gene>
<proteinExistence type="predicted"/>
<reference evidence="3 4" key="1">
    <citation type="submission" date="2022-06" db="EMBL/GenBank/DDBJ databases">
        <title>Whole-genome of Asaia lannensis strain LMG 27011T.</title>
        <authorList>
            <person name="Sombolestani A."/>
        </authorList>
    </citation>
    <scope>NUCLEOTIDE SEQUENCE [LARGE SCALE GENOMIC DNA]</scope>
    <source>
        <strain evidence="3 4">NBRC 102526</strain>
    </source>
</reference>
<feature type="chain" id="PRO_5046506189" description="Type IV pilus biogenesis protein PilP" evidence="2">
    <location>
        <begin position="29"/>
        <end position="167"/>
    </location>
</feature>
<evidence type="ECO:0008006" key="5">
    <source>
        <dbReference type="Google" id="ProtNLM"/>
    </source>
</evidence>
<dbReference type="RefSeq" id="WP_252849633.1">
    <property type="nucleotide sequence ID" value="NZ_BAPW01000004.1"/>
</dbReference>
<accession>A0ABT1CIJ3</accession>
<keyword evidence="4" id="KW-1185">Reference proteome</keyword>